<comment type="caution">
    <text evidence="1">The sequence shown here is derived from an EMBL/GenBank/DDBJ whole genome shotgun (WGS) entry which is preliminary data.</text>
</comment>
<gene>
    <name evidence="1" type="ORF">Ocin01_14298</name>
</gene>
<dbReference type="AlphaFoldDB" id="A0A1D2MHA5"/>
<organism evidence="1 2">
    <name type="scientific">Orchesella cincta</name>
    <name type="common">Springtail</name>
    <name type="synonym">Podura cincta</name>
    <dbReference type="NCBI Taxonomy" id="48709"/>
    <lineage>
        <taxon>Eukaryota</taxon>
        <taxon>Metazoa</taxon>
        <taxon>Ecdysozoa</taxon>
        <taxon>Arthropoda</taxon>
        <taxon>Hexapoda</taxon>
        <taxon>Collembola</taxon>
        <taxon>Entomobryomorpha</taxon>
        <taxon>Entomobryoidea</taxon>
        <taxon>Orchesellidae</taxon>
        <taxon>Orchesellinae</taxon>
        <taxon>Orchesella</taxon>
    </lineage>
</organism>
<sequence length="254" mass="29674">MFPHRNSGQAGTTRQFVFNDNLDIEGRSSAASRYVCMALSHHFEFVSQMKCPDPKSPMCNWHFLTYAPANCNNYQGVICQHKNTTKRTCSWKASWIKKTGGLTDAIKTTALLPFGFETNIQYYRSTYKQTFGSLYCKPGYYMVRDNNTEWHIIPDVLDKNNGDIVFDYDYKETYWVVDKDKFAKPAGSNCTISKVVKGSKYKRYLEKVPCTEWHFYLCKLRFKPAIPIKTTPSDFVEPQYNWNSDWETPRKFSY</sequence>
<name>A0A1D2MHA5_ORCCI</name>
<keyword evidence="2" id="KW-1185">Reference proteome</keyword>
<reference evidence="1 2" key="1">
    <citation type="journal article" date="2016" name="Genome Biol. Evol.">
        <title>Gene Family Evolution Reflects Adaptation to Soil Environmental Stressors in the Genome of the Collembolan Orchesella cincta.</title>
        <authorList>
            <person name="Faddeeva-Vakhrusheva A."/>
            <person name="Derks M.F."/>
            <person name="Anvar S.Y."/>
            <person name="Agamennone V."/>
            <person name="Suring W."/>
            <person name="Smit S."/>
            <person name="van Straalen N.M."/>
            <person name="Roelofs D."/>
        </authorList>
    </citation>
    <scope>NUCLEOTIDE SEQUENCE [LARGE SCALE GENOMIC DNA]</scope>
    <source>
        <tissue evidence="1">Mixed pool</tissue>
    </source>
</reference>
<proteinExistence type="predicted"/>
<protein>
    <submittedName>
        <fullName evidence="1">Uncharacterized protein</fullName>
    </submittedName>
</protein>
<dbReference type="Proteomes" id="UP000094527">
    <property type="component" value="Unassembled WGS sequence"/>
</dbReference>
<evidence type="ECO:0000313" key="2">
    <source>
        <dbReference type="Proteomes" id="UP000094527"/>
    </source>
</evidence>
<evidence type="ECO:0000313" key="1">
    <source>
        <dbReference type="EMBL" id="ODM92380.1"/>
    </source>
</evidence>
<accession>A0A1D2MHA5</accession>
<dbReference type="EMBL" id="LJIJ01001248">
    <property type="protein sequence ID" value="ODM92380.1"/>
    <property type="molecule type" value="Genomic_DNA"/>
</dbReference>